<sequence>MNRHLLLQLAAGPVFALLTAVTYRAAFWVLGGAMSRLDILWGIFFSVIALLVGWAAVTVRVHPSAVELERDNLREAAEEALAALQDPDTAWTPSGTDARQALRNALGYDPAQVCFGCEVDQGGHSHGCSANPKNHRNAGAKGGVA</sequence>
<feature type="region of interest" description="Disordered" evidence="1">
    <location>
        <begin position="126"/>
        <end position="145"/>
    </location>
</feature>
<gene>
    <name evidence="3" type="ORF">OV287_38295</name>
</gene>
<protein>
    <recommendedName>
        <fullName evidence="5">Phage holin family protein</fullName>
    </recommendedName>
</protein>
<dbReference type="Proteomes" id="UP001207654">
    <property type="component" value="Unassembled WGS sequence"/>
</dbReference>
<evidence type="ECO:0000256" key="2">
    <source>
        <dbReference type="SAM" id="Phobius"/>
    </source>
</evidence>
<reference evidence="3 4" key="1">
    <citation type="submission" date="2022-11" db="EMBL/GenBank/DDBJ databases">
        <title>Minimal conservation of predation-associated metabolite biosynthetic gene clusters underscores biosynthetic potential of Myxococcota including descriptions for ten novel species: Archangium lansinium sp. nov., Myxococcus landrumus sp. nov., Nannocystis bai.</title>
        <authorList>
            <person name="Ahearne A."/>
            <person name="Stevens C."/>
            <person name="Phillips K."/>
        </authorList>
    </citation>
    <scope>NUCLEOTIDE SEQUENCE [LARGE SCALE GENOMIC DNA]</scope>
    <source>
        <strain evidence="3 4">MIWBW</strain>
    </source>
</reference>
<keyword evidence="2" id="KW-1133">Transmembrane helix</keyword>
<dbReference type="EMBL" id="JAPNKA010000001">
    <property type="protein sequence ID" value="MCY1080320.1"/>
    <property type="molecule type" value="Genomic_DNA"/>
</dbReference>
<evidence type="ECO:0000313" key="4">
    <source>
        <dbReference type="Proteomes" id="UP001207654"/>
    </source>
</evidence>
<keyword evidence="2" id="KW-0812">Transmembrane</keyword>
<feature type="transmembrane region" description="Helical" evidence="2">
    <location>
        <begin position="40"/>
        <end position="61"/>
    </location>
</feature>
<comment type="caution">
    <text evidence="3">The sequence shown here is derived from an EMBL/GenBank/DDBJ whole genome shotgun (WGS) entry which is preliminary data.</text>
</comment>
<keyword evidence="2" id="KW-0472">Membrane</keyword>
<dbReference type="RefSeq" id="WP_267538991.1">
    <property type="nucleotide sequence ID" value="NZ_JAPNKA010000001.1"/>
</dbReference>
<evidence type="ECO:0000313" key="3">
    <source>
        <dbReference type="EMBL" id="MCY1080320.1"/>
    </source>
</evidence>
<evidence type="ECO:0000256" key="1">
    <source>
        <dbReference type="SAM" id="MobiDB-lite"/>
    </source>
</evidence>
<name>A0ABT4AFB6_9BACT</name>
<evidence type="ECO:0008006" key="5">
    <source>
        <dbReference type="Google" id="ProtNLM"/>
    </source>
</evidence>
<accession>A0ABT4AFB6</accession>
<proteinExistence type="predicted"/>
<organism evidence="3 4">
    <name type="scientific">Archangium lansingense</name>
    <dbReference type="NCBI Taxonomy" id="2995310"/>
    <lineage>
        <taxon>Bacteria</taxon>
        <taxon>Pseudomonadati</taxon>
        <taxon>Myxococcota</taxon>
        <taxon>Myxococcia</taxon>
        <taxon>Myxococcales</taxon>
        <taxon>Cystobacterineae</taxon>
        <taxon>Archangiaceae</taxon>
        <taxon>Archangium</taxon>
    </lineage>
</organism>
<keyword evidence="4" id="KW-1185">Reference proteome</keyword>